<evidence type="ECO:0000313" key="4">
    <source>
        <dbReference type="Proteomes" id="UP000029226"/>
    </source>
</evidence>
<dbReference type="EMBL" id="BBMM01000002">
    <property type="protein sequence ID" value="GAK99296.1"/>
    <property type="molecule type" value="Genomic_DNA"/>
</dbReference>
<evidence type="ECO:0000313" key="3">
    <source>
        <dbReference type="Proteomes" id="UP000028980"/>
    </source>
</evidence>
<protein>
    <submittedName>
        <fullName evidence="1">Uncharacterized protein</fullName>
    </submittedName>
</protein>
<organism evidence="1 3">
    <name type="scientific">Nonlabens ulvanivorans</name>
    <name type="common">Persicivirga ulvanivorans</name>
    <dbReference type="NCBI Taxonomy" id="906888"/>
    <lineage>
        <taxon>Bacteria</taxon>
        <taxon>Pseudomonadati</taxon>
        <taxon>Bacteroidota</taxon>
        <taxon>Flavobacteriia</taxon>
        <taxon>Flavobacteriales</taxon>
        <taxon>Flavobacteriaceae</taxon>
        <taxon>Nonlabens</taxon>
    </lineage>
</organism>
<evidence type="ECO:0000313" key="1">
    <source>
        <dbReference type="EMBL" id="GAK77460.1"/>
    </source>
</evidence>
<sequence>MILIENHEKSYKYRNCAMHHRAAIHAIPIAEPLQKWLAKDAI</sequence>
<dbReference type="Proteomes" id="UP000028980">
    <property type="component" value="Unassembled WGS sequence"/>
</dbReference>
<gene>
    <name evidence="1" type="ORF">JCM19296_3068</name>
    <name evidence="2" type="ORF">JCM19314_3341</name>
</gene>
<comment type="caution">
    <text evidence="1">The sequence shown here is derived from an EMBL/GenBank/DDBJ whole genome shotgun (WGS) entry which is preliminary data.</text>
</comment>
<accession>A0A081DEW4</accession>
<name>A0A081DEW4_NONUL</name>
<reference evidence="3 4" key="1">
    <citation type="journal article" date="2014" name="Genome Announc.">
        <title>Draft Genome Sequences of Marine Flavobacterium Nonlabens Strains NR17, NR24, NR27, NR32, NR33, and Ara13.</title>
        <authorList>
            <person name="Nakanishi M."/>
            <person name="Meirelles P."/>
            <person name="Suzuki R."/>
            <person name="Takatani N."/>
            <person name="Mino S."/>
            <person name="Suda W."/>
            <person name="Oshima K."/>
            <person name="Hattori M."/>
            <person name="Ohkuma M."/>
            <person name="Hosokawa M."/>
            <person name="Miyashita K."/>
            <person name="Thompson F.L."/>
            <person name="Niwa A."/>
            <person name="Sawabe T."/>
            <person name="Sawabe T."/>
        </authorList>
    </citation>
    <scope>NUCLEOTIDE SEQUENCE [LARGE SCALE GENOMIC DNA]</scope>
    <source>
        <strain evidence="1">JCM 19296</strain>
        <strain evidence="2">JCM 19314</strain>
        <strain evidence="3">JCM19296</strain>
        <strain evidence="4">JCM19314</strain>
    </source>
</reference>
<proteinExistence type="predicted"/>
<dbReference type="AlphaFoldDB" id="A0A081DEW4"/>
<dbReference type="Proteomes" id="UP000029226">
    <property type="component" value="Unassembled WGS sequence"/>
</dbReference>
<dbReference type="EMBL" id="BBLG01000009">
    <property type="protein sequence ID" value="GAK77460.1"/>
    <property type="molecule type" value="Genomic_DNA"/>
</dbReference>
<evidence type="ECO:0000313" key="2">
    <source>
        <dbReference type="EMBL" id="GAK99296.1"/>
    </source>
</evidence>